<evidence type="ECO:0000256" key="2">
    <source>
        <dbReference type="ARBA" id="ARBA00005369"/>
    </source>
</evidence>
<dbReference type="InterPro" id="IPR029063">
    <property type="entry name" value="SAM-dependent_MTases_sf"/>
</dbReference>
<dbReference type="SUPFAM" id="SSF53335">
    <property type="entry name" value="S-adenosyl-L-methionine-dependent methyltransferases"/>
    <property type="match status" value="1"/>
</dbReference>
<dbReference type="CDD" id="cd02440">
    <property type="entry name" value="AdoMet_MTases"/>
    <property type="match status" value="1"/>
</dbReference>
<proteinExistence type="inferred from homology"/>
<dbReference type="Gene3D" id="3.40.50.150">
    <property type="entry name" value="Vaccinia Virus protein VP39"/>
    <property type="match status" value="1"/>
</dbReference>
<evidence type="ECO:0000256" key="5">
    <source>
        <dbReference type="ARBA" id="ARBA00022490"/>
    </source>
</evidence>
<evidence type="ECO:0000313" key="13">
    <source>
        <dbReference type="EMBL" id="ARQ71157.1"/>
    </source>
</evidence>
<dbReference type="EC" id="2.1.1.77" evidence="3"/>
<keyword evidence="7" id="KW-0808">Transferase</keyword>
<keyword evidence="8" id="KW-0949">S-adenosyl-L-methionine</keyword>
<keyword evidence="14" id="KW-1185">Reference proteome</keyword>
<dbReference type="PANTHER" id="PTHR11579:SF0">
    <property type="entry name" value="PROTEIN-L-ISOASPARTATE(D-ASPARTATE) O-METHYLTRANSFERASE"/>
    <property type="match status" value="1"/>
</dbReference>
<dbReference type="GO" id="GO:0032259">
    <property type="term" value="P:methylation"/>
    <property type="evidence" value="ECO:0007669"/>
    <property type="project" value="UniProtKB-KW"/>
</dbReference>
<evidence type="ECO:0000256" key="10">
    <source>
        <dbReference type="ARBA" id="ARBA00031323"/>
    </source>
</evidence>
<protein>
    <recommendedName>
        <fullName evidence="4">Protein-L-isoaspartate O-methyltransferase</fullName>
        <ecNumber evidence="3">2.1.1.77</ecNumber>
    </recommendedName>
    <alternativeName>
        <fullName evidence="11">L-isoaspartyl protein carboxyl methyltransferase</fullName>
    </alternativeName>
    <alternativeName>
        <fullName evidence="9">Protein L-isoaspartyl methyltransferase</fullName>
    </alternativeName>
    <alternativeName>
        <fullName evidence="10">Protein-beta-aspartate methyltransferase</fullName>
    </alternativeName>
</protein>
<organism evidence="13 14">
    <name type="scientific">Streptomyces marincola</name>
    <dbReference type="NCBI Taxonomy" id="2878388"/>
    <lineage>
        <taxon>Bacteria</taxon>
        <taxon>Bacillati</taxon>
        <taxon>Actinomycetota</taxon>
        <taxon>Actinomycetes</taxon>
        <taxon>Kitasatosporales</taxon>
        <taxon>Streptomycetaceae</taxon>
        <taxon>Streptomyces</taxon>
    </lineage>
</organism>
<feature type="region of interest" description="Disordered" evidence="12">
    <location>
        <begin position="1"/>
        <end position="49"/>
    </location>
</feature>
<evidence type="ECO:0000256" key="1">
    <source>
        <dbReference type="ARBA" id="ARBA00004496"/>
    </source>
</evidence>
<dbReference type="EMBL" id="CP021121">
    <property type="protein sequence ID" value="ARQ71157.1"/>
    <property type="molecule type" value="Genomic_DNA"/>
</dbReference>
<dbReference type="GO" id="GO:0005737">
    <property type="term" value="C:cytoplasm"/>
    <property type="evidence" value="ECO:0007669"/>
    <property type="project" value="UniProtKB-SubCell"/>
</dbReference>
<dbReference type="Pfam" id="PF01135">
    <property type="entry name" value="PCMT"/>
    <property type="match status" value="1"/>
</dbReference>
<evidence type="ECO:0000256" key="12">
    <source>
        <dbReference type="SAM" id="MobiDB-lite"/>
    </source>
</evidence>
<feature type="region of interest" description="Disordered" evidence="12">
    <location>
        <begin position="111"/>
        <end position="132"/>
    </location>
</feature>
<dbReference type="KEGG" id="smao:CAG99_22130"/>
<evidence type="ECO:0000256" key="8">
    <source>
        <dbReference type="ARBA" id="ARBA00022691"/>
    </source>
</evidence>
<dbReference type="PANTHER" id="PTHR11579">
    <property type="entry name" value="PROTEIN-L-ISOASPARTATE O-METHYLTRANSFERASE"/>
    <property type="match status" value="1"/>
</dbReference>
<gene>
    <name evidence="13" type="ORF">CAG99_22130</name>
</gene>
<feature type="region of interest" description="Disordered" evidence="12">
    <location>
        <begin position="399"/>
        <end position="425"/>
    </location>
</feature>
<reference evidence="13 14" key="1">
    <citation type="submission" date="2017-05" db="EMBL/GenBank/DDBJ databases">
        <title>Complete genome sequence of Streptomyces sp. SCSIO 03032 revealed the diverse biosynthetic pathways for its bioactive secondary metabolites.</title>
        <authorList>
            <person name="Ma L."/>
            <person name="Zhu Y."/>
            <person name="Zhang W."/>
            <person name="Zhang G."/>
            <person name="Tian X."/>
            <person name="Zhang S."/>
            <person name="Zhang C."/>
        </authorList>
    </citation>
    <scope>NUCLEOTIDE SEQUENCE [LARGE SCALE GENOMIC DNA]</scope>
    <source>
        <strain evidence="13 14">SCSIO 03032</strain>
    </source>
</reference>
<feature type="compositionally biased region" description="Basic and acidic residues" evidence="12">
    <location>
        <begin position="1"/>
        <end position="10"/>
    </location>
</feature>
<evidence type="ECO:0000313" key="14">
    <source>
        <dbReference type="Proteomes" id="UP000194218"/>
    </source>
</evidence>
<comment type="similarity">
    <text evidence="2">Belongs to the methyltransferase superfamily. L-isoaspartyl/D-aspartyl protein methyltransferase family.</text>
</comment>
<accession>A0A1W7D2H5</accession>
<sequence length="425" mass="46160">MTPGQRDRALSARQVALAHRTKPEPPPPSTDGNPRRGRPAPQGRRGRHRAVTFTPPAGWEEAFAALPRAAFLPRVMWPHDQVTDTFATIDRTSDPEGWRAAADADVPIVTQWDDGRHTGPMPGRDATSSSSKPSLVAAMLATLDAEPGMRVLEIGTGTGWTAALLAHRLGAGHVTSVEIDPRVARAAGSALRRAGLHTRLVVGDGALGAPGHAPFDRIVVTCGMRRVPSAWLRQLRPGGRLLMPWGTPFVLHRDGLVSLTSRPDGTAAGRFADLVSFMRMRSQRDRLPSYPRDLPLHDHESAVWPPGGWAPFPFLAGLRLTDAAYAEQRHEDGRTVWLYDLAGAGWTAAVRRDGVAPGVVVRRAGRRPLWEEYTAAHSWWREAGEPGIERFGLTVRPDGSATPWLDAEEQTVGPLPSMSRAADRG</sequence>
<keyword evidence="5" id="KW-0963">Cytoplasm</keyword>
<evidence type="ECO:0000256" key="3">
    <source>
        <dbReference type="ARBA" id="ARBA00011890"/>
    </source>
</evidence>
<evidence type="ECO:0000256" key="11">
    <source>
        <dbReference type="ARBA" id="ARBA00031350"/>
    </source>
</evidence>
<dbReference type="GO" id="GO:0004719">
    <property type="term" value="F:protein-L-isoaspartate (D-aspartate) O-methyltransferase activity"/>
    <property type="evidence" value="ECO:0007669"/>
    <property type="project" value="UniProtKB-EC"/>
</dbReference>
<evidence type="ECO:0000256" key="6">
    <source>
        <dbReference type="ARBA" id="ARBA00022603"/>
    </source>
</evidence>
<evidence type="ECO:0000256" key="4">
    <source>
        <dbReference type="ARBA" id="ARBA00013346"/>
    </source>
</evidence>
<evidence type="ECO:0000256" key="9">
    <source>
        <dbReference type="ARBA" id="ARBA00030757"/>
    </source>
</evidence>
<dbReference type="Proteomes" id="UP000194218">
    <property type="component" value="Chromosome"/>
</dbReference>
<keyword evidence="6" id="KW-0489">Methyltransferase</keyword>
<comment type="subcellular location">
    <subcellularLocation>
        <location evidence="1">Cytoplasm</location>
    </subcellularLocation>
</comment>
<name>A0A1W7D2H5_9ACTN</name>
<dbReference type="AlphaFoldDB" id="A0A1W7D2H5"/>
<dbReference type="InterPro" id="IPR000682">
    <property type="entry name" value="PCMT"/>
</dbReference>
<evidence type="ECO:0000256" key="7">
    <source>
        <dbReference type="ARBA" id="ARBA00022679"/>
    </source>
</evidence>